<name>A0A9X9LFD5_GULGU</name>
<organism evidence="1 2">
    <name type="scientific">Gulo gulo</name>
    <name type="common">Wolverine</name>
    <name type="synonym">Gluton</name>
    <dbReference type="NCBI Taxonomy" id="48420"/>
    <lineage>
        <taxon>Eukaryota</taxon>
        <taxon>Metazoa</taxon>
        <taxon>Chordata</taxon>
        <taxon>Craniata</taxon>
        <taxon>Vertebrata</taxon>
        <taxon>Euteleostomi</taxon>
        <taxon>Mammalia</taxon>
        <taxon>Eutheria</taxon>
        <taxon>Laurasiatheria</taxon>
        <taxon>Carnivora</taxon>
        <taxon>Caniformia</taxon>
        <taxon>Musteloidea</taxon>
        <taxon>Mustelidae</taxon>
        <taxon>Guloninae</taxon>
        <taxon>Gulo</taxon>
    </lineage>
</organism>
<reference evidence="1 2" key="1">
    <citation type="submission" date="2018-10" db="EMBL/GenBank/DDBJ databases">
        <authorList>
            <person name="Ekblom R."/>
            <person name="Jareborg N."/>
        </authorList>
    </citation>
    <scope>NUCLEOTIDE SEQUENCE [LARGE SCALE GENOMIC DNA]</scope>
    <source>
        <tissue evidence="1">Muscle</tissue>
    </source>
</reference>
<evidence type="ECO:0000313" key="1">
    <source>
        <dbReference type="EMBL" id="VCW66838.1"/>
    </source>
</evidence>
<keyword evidence="2" id="KW-1185">Reference proteome</keyword>
<comment type="caution">
    <text evidence="1">The sequence shown here is derived from an EMBL/GenBank/DDBJ whole genome shotgun (WGS) entry which is preliminary data.</text>
</comment>
<proteinExistence type="predicted"/>
<dbReference type="EMBL" id="CYRY02002180">
    <property type="protein sequence ID" value="VCW66838.1"/>
    <property type="molecule type" value="Genomic_DNA"/>
</dbReference>
<gene>
    <name evidence="1" type="ORF">BN2614_LOCUS3</name>
</gene>
<accession>A0A9X9LFD5</accession>
<evidence type="ECO:0000313" key="2">
    <source>
        <dbReference type="Proteomes" id="UP000269945"/>
    </source>
</evidence>
<sequence>MQLLSKDVYTKETYMLHKSQPVMRF</sequence>
<protein>
    <submittedName>
        <fullName evidence="1">Uncharacterized protein</fullName>
    </submittedName>
</protein>
<dbReference type="Proteomes" id="UP000269945">
    <property type="component" value="Unassembled WGS sequence"/>
</dbReference>
<dbReference type="AlphaFoldDB" id="A0A9X9LFD5"/>